<dbReference type="Pfam" id="PF13377">
    <property type="entry name" value="Peripla_BP_3"/>
    <property type="match status" value="1"/>
</dbReference>
<dbReference type="SMART" id="SM00354">
    <property type="entry name" value="HTH_LACI"/>
    <property type="match status" value="1"/>
</dbReference>
<dbReference type="Gene3D" id="1.10.260.40">
    <property type="entry name" value="lambda repressor-like DNA-binding domains"/>
    <property type="match status" value="1"/>
</dbReference>
<dbReference type="SUPFAM" id="SSF53822">
    <property type="entry name" value="Periplasmic binding protein-like I"/>
    <property type="match status" value="1"/>
</dbReference>
<name>A0ABX0RBY3_9GAMM</name>
<dbReference type="InterPro" id="IPR000843">
    <property type="entry name" value="HTH_LacI"/>
</dbReference>
<keyword evidence="3" id="KW-0804">Transcription</keyword>
<reference evidence="5 6" key="1">
    <citation type="journal article" date="2019" name="bioRxiv">
        <title>Bacteria contribute to plant secondary compound degradation in a generalist herbivore system.</title>
        <authorList>
            <person name="Francoeur C.B."/>
            <person name="Khadempour L."/>
            <person name="Moreira-Soto R.D."/>
            <person name="Gotting K."/>
            <person name="Book A.J."/>
            <person name="Pinto-Tomas A.A."/>
            <person name="Keefover-Ring K."/>
            <person name="Currie C.R."/>
        </authorList>
    </citation>
    <scope>NUCLEOTIDE SEQUENCE [LARGE SCALE GENOMIC DNA]</scope>
    <source>
        <strain evidence="5">Acro-835</strain>
    </source>
</reference>
<feature type="domain" description="HTH lacI-type" evidence="4">
    <location>
        <begin position="2"/>
        <end position="56"/>
    </location>
</feature>
<dbReference type="InterPro" id="IPR028082">
    <property type="entry name" value="Peripla_BP_I"/>
</dbReference>
<keyword evidence="1" id="KW-0805">Transcription regulation</keyword>
<dbReference type="PANTHER" id="PTHR30146:SF67">
    <property type="entry name" value="HTH-TYPE TRANSCRIPTIONAL REGULATOR ASCG"/>
    <property type="match status" value="1"/>
</dbReference>
<accession>A0ABX0RBY3</accession>
<dbReference type="PROSITE" id="PS50932">
    <property type="entry name" value="HTH_LACI_2"/>
    <property type="match status" value="1"/>
</dbReference>
<dbReference type="SUPFAM" id="SSF47413">
    <property type="entry name" value="lambda repressor-like DNA-binding domains"/>
    <property type="match status" value="1"/>
</dbReference>
<sequence length="335" mass="36579">MVTMRDVALRAGVSKATVSRVLAGHSYVSKPVRDKVLQAIAALGYRPNLVARNLATQRSHSIGLMAPNTLYHGPFFSELLYQAAILTEQSGSQLMLADGKHSAEQEREAIQFLADMRCDAMILYPRYLDVAQIDALIPQLNQPLVVLNRQLVQHPELAVCIDHQADAYAAVSALIARGHKRIAFIRGMSHSPTGDSRWQGYLSALQAQGLTLNTQLVAEGDWTPASGQRAASEILARKVAFTALVASNDDMAMGAAQALRSAGKQIPEDVSLMGFDDIPLAQWFHPPLSTVQVPMAAMVEQAIAQLRSMLAGEKPEARPLLRSQWVERDSVRALR</sequence>
<evidence type="ECO:0000256" key="3">
    <source>
        <dbReference type="ARBA" id="ARBA00023163"/>
    </source>
</evidence>
<proteinExistence type="predicted"/>
<evidence type="ECO:0000256" key="2">
    <source>
        <dbReference type="ARBA" id="ARBA00023125"/>
    </source>
</evidence>
<evidence type="ECO:0000313" key="6">
    <source>
        <dbReference type="Proteomes" id="UP001515683"/>
    </source>
</evidence>
<dbReference type="RefSeq" id="WP_167014052.1">
    <property type="nucleotide sequence ID" value="NZ_VWXF01000003.1"/>
</dbReference>
<keyword evidence="2" id="KW-0238">DNA-binding</keyword>
<keyword evidence="6" id="KW-1185">Reference proteome</keyword>
<dbReference type="Pfam" id="PF00356">
    <property type="entry name" value="LacI"/>
    <property type="match status" value="1"/>
</dbReference>
<evidence type="ECO:0000259" key="4">
    <source>
        <dbReference type="PROSITE" id="PS50932"/>
    </source>
</evidence>
<dbReference type="PROSITE" id="PS00356">
    <property type="entry name" value="HTH_LACI_1"/>
    <property type="match status" value="1"/>
</dbReference>
<protein>
    <submittedName>
        <fullName evidence="5">LacI family transcriptional regulator</fullName>
    </submittedName>
</protein>
<comment type="caution">
    <text evidence="5">The sequence shown here is derived from an EMBL/GenBank/DDBJ whole genome shotgun (WGS) entry which is preliminary data.</text>
</comment>
<evidence type="ECO:0000256" key="1">
    <source>
        <dbReference type="ARBA" id="ARBA00023015"/>
    </source>
</evidence>
<organism evidence="5 6">
    <name type="scientific">Candidatus Pantoea multigeneris</name>
    <dbReference type="NCBI Taxonomy" id="2608357"/>
    <lineage>
        <taxon>Bacteria</taxon>
        <taxon>Pseudomonadati</taxon>
        <taxon>Pseudomonadota</taxon>
        <taxon>Gammaproteobacteria</taxon>
        <taxon>Enterobacterales</taxon>
        <taxon>Erwiniaceae</taxon>
        <taxon>Pantoea</taxon>
    </lineage>
</organism>
<dbReference type="InterPro" id="IPR046335">
    <property type="entry name" value="LacI/GalR-like_sensor"/>
</dbReference>
<dbReference type="CDD" id="cd01392">
    <property type="entry name" value="HTH_LacI"/>
    <property type="match status" value="1"/>
</dbReference>
<dbReference type="InterPro" id="IPR010982">
    <property type="entry name" value="Lambda_DNA-bd_dom_sf"/>
</dbReference>
<dbReference type="EMBL" id="VWXF01000003">
    <property type="protein sequence ID" value="NIF21821.1"/>
    <property type="molecule type" value="Genomic_DNA"/>
</dbReference>
<dbReference type="Gene3D" id="3.40.50.2300">
    <property type="match status" value="2"/>
</dbReference>
<dbReference type="Proteomes" id="UP001515683">
    <property type="component" value="Unassembled WGS sequence"/>
</dbReference>
<gene>
    <name evidence="5" type="ORF">F3J40_09460</name>
</gene>
<evidence type="ECO:0000313" key="5">
    <source>
        <dbReference type="EMBL" id="NIF21821.1"/>
    </source>
</evidence>
<dbReference type="PANTHER" id="PTHR30146">
    <property type="entry name" value="LACI-RELATED TRANSCRIPTIONAL REPRESSOR"/>
    <property type="match status" value="1"/>
</dbReference>